<feature type="domain" description="ABC transporter" evidence="5">
    <location>
        <begin position="58"/>
        <end position="300"/>
    </location>
</feature>
<evidence type="ECO:0000256" key="2">
    <source>
        <dbReference type="ARBA" id="ARBA00022741"/>
    </source>
</evidence>
<dbReference type="InterPro" id="IPR003593">
    <property type="entry name" value="AAA+_ATPase"/>
</dbReference>
<dbReference type="InterPro" id="IPR003439">
    <property type="entry name" value="ABC_transporter-like_ATP-bd"/>
</dbReference>
<dbReference type="GO" id="GO:0005524">
    <property type="term" value="F:ATP binding"/>
    <property type="evidence" value="ECO:0007669"/>
    <property type="project" value="UniProtKB-KW"/>
</dbReference>
<dbReference type="InterPro" id="IPR017871">
    <property type="entry name" value="ABC_transporter-like_CS"/>
</dbReference>
<protein>
    <submittedName>
        <fullName evidence="6">ATP-binding cassette transporter</fullName>
    </submittedName>
</protein>
<keyword evidence="7" id="KW-1185">Reference proteome</keyword>
<dbReference type="EMBL" id="KQ965733">
    <property type="protein sequence ID" value="KXS21124.1"/>
    <property type="molecule type" value="Genomic_DNA"/>
</dbReference>
<keyword evidence="3 6" id="KW-0067">ATP-binding</keyword>
<dbReference type="Proteomes" id="UP000070544">
    <property type="component" value="Unassembled WGS sequence"/>
</dbReference>
<dbReference type="FunFam" id="3.40.50.300:FF:000011">
    <property type="entry name" value="Putative ABC transporter ATP-binding component"/>
    <property type="match status" value="1"/>
</dbReference>
<dbReference type="PANTHER" id="PTHR19211:SF131">
    <property type="entry name" value="RIBOSOME BIOGENESIS ATPASE"/>
    <property type="match status" value="1"/>
</dbReference>
<keyword evidence="4" id="KW-0175">Coiled coil</keyword>
<sequence>MASQARVTKTVAVFEAASRRTVGRGVVSEQQADGTFQSSTTHITATGSLVSDDTSKDIIIDNFSLAAWGTNLIKDGTLKLAHGRRYGLLGVNGAGKSTLLKTLGNREVPIQNAIDIYLLDREFDPTDMTAVEAVVDIVVREKEALEQELEELLDQDGGSETPRFEAINDRINELDVGTAERRAKEVLHGLGFSPEMQQMKTREFSGGWRMRIALARALFVKPTLLLLDEPTNHLDLGACVWLEEYLKKYSHTVLLVSHSQDFLNGVCTDIMHLHNRKLDYYNGDYDTFVVVRAQKDATLTKKAKAAEKQLSKMQDTVARLGQKVAKQAKQKEKAMVKKTEKLEDVKDELVQEKAVSFRFNDCGGGLAPPVLQFRDISFNYPGKSRVLFKDVTFGVDLESRIALVGPNGAGKSTLLKLMVGEVQPTSGEIRKHHHLRIARFHQHLTDQLDLSLSAVQYLCASFKDEDGNALYKEQAMRNIVGKYGLTGKSQVVPMSQISDGQRRRVVFAWLALTTPHMLLLDEPTNHLDIETIDALAEAINAFDGGVILVSHDFRLIEQVAQEIWIVQDEKVEPWEDDIRAYKEHLRSM</sequence>
<dbReference type="GO" id="GO:0016887">
    <property type="term" value="F:ATP hydrolysis activity"/>
    <property type="evidence" value="ECO:0007669"/>
    <property type="project" value="InterPro"/>
</dbReference>
<dbReference type="PROSITE" id="PS50893">
    <property type="entry name" value="ABC_TRANSPORTER_2"/>
    <property type="match status" value="2"/>
</dbReference>
<dbReference type="OrthoDB" id="2110130at2759"/>
<dbReference type="SMART" id="SM00382">
    <property type="entry name" value="AAA"/>
    <property type="match status" value="2"/>
</dbReference>
<dbReference type="AlphaFoldDB" id="A0A139AWP5"/>
<keyword evidence="2" id="KW-0547">Nucleotide-binding</keyword>
<organism evidence="6 7">
    <name type="scientific">Gonapodya prolifera (strain JEL478)</name>
    <name type="common">Monoblepharis prolifera</name>
    <dbReference type="NCBI Taxonomy" id="1344416"/>
    <lineage>
        <taxon>Eukaryota</taxon>
        <taxon>Fungi</taxon>
        <taxon>Fungi incertae sedis</taxon>
        <taxon>Chytridiomycota</taxon>
        <taxon>Chytridiomycota incertae sedis</taxon>
        <taxon>Monoblepharidomycetes</taxon>
        <taxon>Monoblepharidales</taxon>
        <taxon>Gonapodyaceae</taxon>
        <taxon>Gonapodya</taxon>
    </lineage>
</organism>
<evidence type="ECO:0000259" key="5">
    <source>
        <dbReference type="PROSITE" id="PS50893"/>
    </source>
</evidence>
<evidence type="ECO:0000256" key="4">
    <source>
        <dbReference type="SAM" id="Coils"/>
    </source>
</evidence>
<evidence type="ECO:0000256" key="3">
    <source>
        <dbReference type="ARBA" id="ARBA00022840"/>
    </source>
</evidence>
<dbReference type="SUPFAM" id="SSF52540">
    <property type="entry name" value="P-loop containing nucleoside triphosphate hydrolases"/>
    <property type="match status" value="2"/>
</dbReference>
<evidence type="ECO:0000313" key="6">
    <source>
        <dbReference type="EMBL" id="KXS21124.1"/>
    </source>
</evidence>
<keyword evidence="1" id="KW-0677">Repeat</keyword>
<dbReference type="InterPro" id="IPR050611">
    <property type="entry name" value="ABCF"/>
</dbReference>
<reference evidence="6 7" key="1">
    <citation type="journal article" date="2015" name="Genome Biol. Evol.">
        <title>Phylogenomic analyses indicate that early fungi evolved digesting cell walls of algal ancestors of land plants.</title>
        <authorList>
            <person name="Chang Y."/>
            <person name="Wang S."/>
            <person name="Sekimoto S."/>
            <person name="Aerts A.L."/>
            <person name="Choi C."/>
            <person name="Clum A."/>
            <person name="LaButti K.M."/>
            <person name="Lindquist E.A."/>
            <person name="Yee Ngan C."/>
            <person name="Ohm R.A."/>
            <person name="Salamov A.A."/>
            <person name="Grigoriev I.V."/>
            <person name="Spatafora J.W."/>
            <person name="Berbee M.L."/>
        </authorList>
    </citation>
    <scope>NUCLEOTIDE SEQUENCE [LARGE SCALE GENOMIC DNA]</scope>
    <source>
        <strain evidence="6 7">JEL478</strain>
    </source>
</reference>
<evidence type="ECO:0000313" key="7">
    <source>
        <dbReference type="Proteomes" id="UP000070544"/>
    </source>
</evidence>
<feature type="domain" description="ABC transporter" evidence="5">
    <location>
        <begin position="371"/>
        <end position="588"/>
    </location>
</feature>
<name>A0A139AWP5_GONPJ</name>
<dbReference type="Gene3D" id="3.40.50.300">
    <property type="entry name" value="P-loop containing nucleotide triphosphate hydrolases"/>
    <property type="match status" value="2"/>
</dbReference>
<dbReference type="CDD" id="cd03221">
    <property type="entry name" value="ABCF_EF-3"/>
    <property type="match status" value="2"/>
</dbReference>
<accession>A0A139AWP5</accession>
<evidence type="ECO:0000256" key="1">
    <source>
        <dbReference type="ARBA" id="ARBA00022737"/>
    </source>
</evidence>
<feature type="coiled-coil region" evidence="4">
    <location>
        <begin position="128"/>
        <end position="155"/>
    </location>
</feature>
<gene>
    <name evidence="6" type="ORF">M427DRAFT_93681</name>
</gene>
<dbReference type="InterPro" id="IPR027417">
    <property type="entry name" value="P-loop_NTPase"/>
</dbReference>
<dbReference type="OMA" id="YLDQHTK"/>
<dbReference type="STRING" id="1344416.A0A139AWP5"/>
<dbReference type="PROSITE" id="PS00211">
    <property type="entry name" value="ABC_TRANSPORTER_1"/>
    <property type="match status" value="1"/>
</dbReference>
<dbReference type="FunFam" id="3.40.50.300:FF:000104">
    <property type="entry name" value="ATP-binding cassette sub-family F member 3"/>
    <property type="match status" value="1"/>
</dbReference>
<proteinExistence type="predicted"/>
<dbReference type="PANTHER" id="PTHR19211">
    <property type="entry name" value="ATP-BINDING TRANSPORT PROTEIN-RELATED"/>
    <property type="match status" value="1"/>
</dbReference>
<dbReference type="Pfam" id="PF12848">
    <property type="entry name" value="ABC_tran_Xtn"/>
    <property type="match status" value="1"/>
</dbReference>
<dbReference type="InterPro" id="IPR032781">
    <property type="entry name" value="ABC_tran_Xtn"/>
</dbReference>
<dbReference type="Pfam" id="PF00005">
    <property type="entry name" value="ABC_tran"/>
    <property type="match status" value="2"/>
</dbReference>
<feature type="coiled-coil region" evidence="4">
    <location>
        <begin position="303"/>
        <end position="348"/>
    </location>
</feature>